<sequence length="595" mass="62099">MNIKKSGISLLAMAIMVSLAGCSLEGDDGATGPAGANGAAGTPGATGPTGAAGQNAQTGVNTQPIGRFTTGTYGQAAAEITQYHSASKRIFLINGAANRIEILNAATLTSTALSDALTANNLTSTPLAIPATAVVKNAAAVDETLTLGFANSIAISGNWLAIAVENKVKSAAGAVLIYDLTAATPVFNKAIKVGSLPDMLTFSPDGQTLIIANEGEPESNYSVDPEGSIGLVKRTNNQWPDQAVLLGFGAFESQKAVLLKKGLKIAAPEGTTLAQDIEPEYITVTADGKKAYVSLQDNNALAVVDIATAKIDKIVGLGFKDYSLPENALDTGDRDGINLQTVPGLFGVYQPDTITNYQWKGATFIVSANEGDSRDWSAYSEEARVSAMPRSAELVAKQAGVYSSNGLARLKVTKALGKNANGEYDALYAFGSRSFSIWDQNGAQVYDSAADFEKISAALQGEAGFNSNHLANGGDNRSDDKGPEPEAVAVGQVGDKTYAFVGTERLSAVFVYDVTNPYQVKFVDYFHNRNFDVTFAIDDEKSPPTLSGSYLQAGDLGPESLVFVPAAQSATGKALLLMASEVSGSLTVFEVSPKY</sequence>
<feature type="region of interest" description="Disordered" evidence="1">
    <location>
        <begin position="33"/>
        <end position="63"/>
    </location>
</feature>
<evidence type="ECO:0000259" key="3">
    <source>
        <dbReference type="Pfam" id="PF22494"/>
    </source>
</evidence>
<organism evidence="4 5">
    <name type="scientific">Rheinheimera riviphila</name>
    <dbReference type="NCBI Taxonomy" id="1834037"/>
    <lineage>
        <taxon>Bacteria</taxon>
        <taxon>Pseudomonadati</taxon>
        <taxon>Pseudomonadota</taxon>
        <taxon>Gammaproteobacteria</taxon>
        <taxon>Chromatiales</taxon>
        <taxon>Chromatiaceae</taxon>
        <taxon>Rheinheimera</taxon>
    </lineage>
</organism>
<dbReference type="Pfam" id="PF22494">
    <property type="entry name" value="choice_anch_I"/>
    <property type="match status" value="1"/>
</dbReference>
<comment type="caution">
    <text evidence="4">The sequence shown here is derived from an EMBL/GenBank/DDBJ whole genome shotgun (WGS) entry which is preliminary data.</text>
</comment>
<accession>A0A437QMC3</accession>
<dbReference type="Gene3D" id="2.130.10.10">
    <property type="entry name" value="YVTN repeat-like/Quinoprotein amine dehydrogenase"/>
    <property type="match status" value="1"/>
</dbReference>
<protein>
    <submittedName>
        <fullName evidence="4">Alkaline phosphatase</fullName>
    </submittedName>
</protein>
<gene>
    <name evidence="4" type="ORF">EOE67_12610</name>
</gene>
<dbReference type="EMBL" id="SACS01000013">
    <property type="protein sequence ID" value="RVU35665.1"/>
    <property type="molecule type" value="Genomic_DNA"/>
</dbReference>
<feature type="domain" description="Choice-of-anchor I" evidence="3">
    <location>
        <begin position="77"/>
        <end position="591"/>
    </location>
</feature>
<dbReference type="InterPro" id="IPR011044">
    <property type="entry name" value="Quino_amine_DH_bsu"/>
</dbReference>
<evidence type="ECO:0000256" key="1">
    <source>
        <dbReference type="SAM" id="MobiDB-lite"/>
    </source>
</evidence>
<dbReference type="PANTHER" id="PTHR46928">
    <property type="entry name" value="MESENCHYME-SPECIFIC CELL SURFACE GLYCOPROTEIN"/>
    <property type="match status" value="1"/>
</dbReference>
<feature type="region of interest" description="Disordered" evidence="1">
    <location>
        <begin position="466"/>
        <end position="485"/>
    </location>
</feature>
<dbReference type="InterPro" id="IPR052956">
    <property type="entry name" value="Mesenchyme-surface_protein"/>
</dbReference>
<dbReference type="InterPro" id="IPR015943">
    <property type="entry name" value="WD40/YVTN_repeat-like_dom_sf"/>
</dbReference>
<dbReference type="NCBIfam" id="NF038117">
    <property type="entry name" value="choice_anch_I"/>
    <property type="match status" value="1"/>
</dbReference>
<feature type="compositionally biased region" description="Low complexity" evidence="1">
    <location>
        <begin position="33"/>
        <end position="59"/>
    </location>
</feature>
<dbReference type="AlphaFoldDB" id="A0A437QMC3"/>
<keyword evidence="5" id="KW-1185">Reference proteome</keyword>
<evidence type="ECO:0000313" key="4">
    <source>
        <dbReference type="EMBL" id="RVU35665.1"/>
    </source>
</evidence>
<name>A0A437QMC3_9GAMM</name>
<evidence type="ECO:0000256" key="2">
    <source>
        <dbReference type="SAM" id="SignalP"/>
    </source>
</evidence>
<dbReference type="Proteomes" id="UP000283077">
    <property type="component" value="Unassembled WGS sequence"/>
</dbReference>
<dbReference type="PROSITE" id="PS51257">
    <property type="entry name" value="PROKAR_LIPOPROTEIN"/>
    <property type="match status" value="1"/>
</dbReference>
<feature type="signal peptide" evidence="2">
    <location>
        <begin position="1"/>
        <end position="20"/>
    </location>
</feature>
<dbReference type="SUPFAM" id="SSF50969">
    <property type="entry name" value="YVTN repeat-like/Quinoprotein amine dehydrogenase"/>
    <property type="match status" value="1"/>
</dbReference>
<proteinExistence type="predicted"/>
<keyword evidence="2" id="KW-0732">Signal</keyword>
<dbReference type="PANTHER" id="PTHR46928:SF1">
    <property type="entry name" value="MESENCHYME-SPECIFIC CELL SURFACE GLYCOPROTEIN"/>
    <property type="match status" value="1"/>
</dbReference>
<evidence type="ECO:0000313" key="5">
    <source>
        <dbReference type="Proteomes" id="UP000283077"/>
    </source>
</evidence>
<dbReference type="OrthoDB" id="9803927at2"/>
<dbReference type="RefSeq" id="WP_127699440.1">
    <property type="nucleotide sequence ID" value="NZ_SACS01000013.1"/>
</dbReference>
<dbReference type="InterPro" id="IPR055188">
    <property type="entry name" value="Choice_anch_I"/>
</dbReference>
<reference evidence="4 5" key="1">
    <citation type="submission" date="2019-01" db="EMBL/GenBank/DDBJ databases">
        <authorList>
            <person name="Chen W.-M."/>
        </authorList>
    </citation>
    <scope>NUCLEOTIDE SEQUENCE [LARGE SCALE GENOMIC DNA]</scope>
    <source>
        <strain evidence="4 5">KYPC3</strain>
    </source>
</reference>
<feature type="chain" id="PRO_5019532609" evidence="2">
    <location>
        <begin position="21"/>
        <end position="595"/>
    </location>
</feature>